<keyword evidence="3" id="KW-1185">Reference proteome</keyword>
<feature type="compositionally biased region" description="Gly residues" evidence="1">
    <location>
        <begin position="114"/>
        <end position="124"/>
    </location>
</feature>
<feature type="compositionally biased region" description="Acidic residues" evidence="1">
    <location>
        <begin position="30"/>
        <end position="55"/>
    </location>
</feature>
<comment type="caution">
    <text evidence="2">The sequence shown here is derived from an EMBL/GenBank/DDBJ whole genome shotgun (WGS) entry which is preliminary data.</text>
</comment>
<dbReference type="EMBL" id="SDOX01000002">
    <property type="protein sequence ID" value="TFJ88030.1"/>
    <property type="molecule type" value="Genomic_DNA"/>
</dbReference>
<name>A0A4D9D9B8_9STRA</name>
<accession>A0A4D9D9B8</accession>
<dbReference type="AlphaFoldDB" id="A0A4D9D9B8"/>
<sequence length="166" mass="18119">MFFTRSSLIPPVTIPTAAAAAAAAAASDGGVEEGEGGEDDGDEEEVEEEEDEEEESLRVRQRGERQMEAADEAMFRARWRAPEGEQGILARSSKAGRLEEGEEEAEDEAQAQVGGKGDWGGGRGWKSTRGKAMGWIELGTIFRGEEFGMVKTHVSSCHKRWRLDDT</sequence>
<feature type="region of interest" description="Disordered" evidence="1">
    <location>
        <begin position="23"/>
        <end position="128"/>
    </location>
</feature>
<gene>
    <name evidence="2" type="ORF">NSK_000384</name>
</gene>
<reference evidence="2 3" key="1">
    <citation type="submission" date="2019-01" db="EMBL/GenBank/DDBJ databases">
        <title>Nuclear Genome Assembly of the Microalgal Biofuel strain Nannochloropsis salina CCMP1776.</title>
        <authorList>
            <person name="Hovde B."/>
        </authorList>
    </citation>
    <scope>NUCLEOTIDE SEQUENCE [LARGE SCALE GENOMIC DNA]</scope>
    <source>
        <strain evidence="2 3">CCMP1776</strain>
    </source>
</reference>
<protein>
    <submittedName>
        <fullName evidence="2">Uncharacterized protein</fullName>
    </submittedName>
</protein>
<dbReference type="Proteomes" id="UP000355283">
    <property type="component" value="Unassembled WGS sequence"/>
</dbReference>
<evidence type="ECO:0000313" key="3">
    <source>
        <dbReference type="Proteomes" id="UP000355283"/>
    </source>
</evidence>
<evidence type="ECO:0000256" key="1">
    <source>
        <dbReference type="SAM" id="MobiDB-lite"/>
    </source>
</evidence>
<feature type="compositionally biased region" description="Basic and acidic residues" evidence="1">
    <location>
        <begin position="56"/>
        <end position="68"/>
    </location>
</feature>
<proteinExistence type="predicted"/>
<evidence type="ECO:0000313" key="2">
    <source>
        <dbReference type="EMBL" id="TFJ88030.1"/>
    </source>
</evidence>
<feature type="compositionally biased region" description="Acidic residues" evidence="1">
    <location>
        <begin position="100"/>
        <end position="109"/>
    </location>
</feature>
<organism evidence="2 3">
    <name type="scientific">Nannochloropsis salina CCMP1776</name>
    <dbReference type="NCBI Taxonomy" id="1027361"/>
    <lineage>
        <taxon>Eukaryota</taxon>
        <taxon>Sar</taxon>
        <taxon>Stramenopiles</taxon>
        <taxon>Ochrophyta</taxon>
        <taxon>Eustigmatophyceae</taxon>
        <taxon>Eustigmatales</taxon>
        <taxon>Monodopsidaceae</taxon>
        <taxon>Microchloropsis</taxon>
        <taxon>Microchloropsis salina</taxon>
    </lineage>
</organism>